<evidence type="ECO:0000313" key="2">
    <source>
        <dbReference type="Proteomes" id="UP000827922"/>
    </source>
</evidence>
<sequence>MIHGIATSTDFKSGILLVDVQVARAGVTYKNVPVLHQFPGHVQSITEGSRVVLEQTEDNLWVILGVLETDSDLLTEKPVAYEQVMAFDDGTEISVKEAESGGYDVNINASSELNIKATGDVTVETEGHLQFKSSSVDFDTSGGSA</sequence>
<name>A0AAE8XSU5_9CAUD</name>
<dbReference type="EMBL" id="MZ334496">
    <property type="protein sequence ID" value="UBF19610.1"/>
    <property type="molecule type" value="Genomic_DNA"/>
</dbReference>
<accession>A0AAE8XSU5</accession>
<keyword evidence="2" id="KW-1185">Reference proteome</keyword>
<evidence type="ECO:0000313" key="1">
    <source>
        <dbReference type="EMBL" id="UBF19610.1"/>
    </source>
</evidence>
<gene>
    <name evidence="1" type="ORF">HRTV-10_gp26</name>
</gene>
<protein>
    <submittedName>
        <fullName evidence="1">Baseplate assembly protein V</fullName>
    </submittedName>
</protein>
<proteinExistence type="predicted"/>
<organism evidence="1 2">
    <name type="scientific">Halorubrum tailed virus 10</name>
    <dbReference type="NCBI Taxonomy" id="2877991"/>
    <lineage>
        <taxon>Viruses</taxon>
        <taxon>Duplodnaviria</taxon>
        <taxon>Heunggongvirae</taxon>
        <taxon>Uroviricota</taxon>
        <taxon>Caudoviricetes</taxon>
        <taxon>Thumleimavirales</taxon>
        <taxon>Hafunaviridae</taxon>
        <taxon>Haloferacalesvirus</taxon>
        <taxon>Haloferacalesvirus eilatense</taxon>
        <taxon>Haloferacalesvirus HRTV10</taxon>
    </lineage>
</organism>
<reference evidence="1 2" key="1">
    <citation type="submission" date="2021-05" db="EMBL/GenBank/DDBJ databases">
        <title>Diversity, taxonomy and evolution of archaeal viruses of the class Caudoviricetes.</title>
        <authorList>
            <person name="Liu Y."/>
            <person name="Demina T.A."/>
            <person name="Roux S."/>
            <person name="Aiewsakun P."/>
            <person name="Kazlauskas D."/>
            <person name="Simmonds P."/>
            <person name="Prangishvili D."/>
            <person name="Oksanen H.M."/>
            <person name="Krupovic M."/>
        </authorList>
    </citation>
    <scope>NUCLEOTIDE SEQUENCE [LARGE SCALE GENOMIC DNA]</scope>
    <source>
        <strain evidence="1">HRTV-10/43</strain>
    </source>
</reference>
<dbReference type="Proteomes" id="UP000827922">
    <property type="component" value="Segment"/>
</dbReference>